<feature type="compositionally biased region" description="Polar residues" evidence="2">
    <location>
        <begin position="211"/>
        <end position="221"/>
    </location>
</feature>
<feature type="coiled-coil region" evidence="1">
    <location>
        <begin position="77"/>
        <end position="165"/>
    </location>
</feature>
<evidence type="ECO:0000256" key="2">
    <source>
        <dbReference type="SAM" id="MobiDB-lite"/>
    </source>
</evidence>
<feature type="compositionally biased region" description="Basic and acidic residues" evidence="2">
    <location>
        <begin position="328"/>
        <end position="344"/>
    </location>
</feature>
<evidence type="ECO:0000256" key="1">
    <source>
        <dbReference type="SAM" id="Coils"/>
    </source>
</evidence>
<feature type="region of interest" description="Disordered" evidence="2">
    <location>
        <begin position="300"/>
        <end position="439"/>
    </location>
</feature>
<dbReference type="Proteomes" id="UP001318860">
    <property type="component" value="Unassembled WGS sequence"/>
</dbReference>
<dbReference type="PANTHER" id="PTHR47458">
    <property type="entry name" value="SMAD/FHA DOMAIN-CONTAINING PROTEIN"/>
    <property type="match status" value="1"/>
</dbReference>
<comment type="caution">
    <text evidence="3">The sequence shown here is derived from an EMBL/GenBank/DDBJ whole genome shotgun (WGS) entry which is preliminary data.</text>
</comment>
<dbReference type="EMBL" id="JABTTQ020000003">
    <property type="protein sequence ID" value="KAK6160349.1"/>
    <property type="molecule type" value="Genomic_DNA"/>
</dbReference>
<accession>A0ABR0XMF0</accession>
<keyword evidence="1" id="KW-0175">Coiled coil</keyword>
<feature type="compositionally biased region" description="Polar residues" evidence="2">
    <location>
        <begin position="303"/>
        <end position="326"/>
    </location>
</feature>
<proteinExistence type="predicted"/>
<evidence type="ECO:0000313" key="4">
    <source>
        <dbReference type="Proteomes" id="UP001318860"/>
    </source>
</evidence>
<feature type="compositionally biased region" description="Basic and acidic residues" evidence="2">
    <location>
        <begin position="388"/>
        <end position="398"/>
    </location>
</feature>
<organism evidence="3 4">
    <name type="scientific">Rehmannia glutinosa</name>
    <name type="common">Chinese foxglove</name>
    <dbReference type="NCBI Taxonomy" id="99300"/>
    <lineage>
        <taxon>Eukaryota</taxon>
        <taxon>Viridiplantae</taxon>
        <taxon>Streptophyta</taxon>
        <taxon>Embryophyta</taxon>
        <taxon>Tracheophyta</taxon>
        <taxon>Spermatophyta</taxon>
        <taxon>Magnoliopsida</taxon>
        <taxon>eudicotyledons</taxon>
        <taxon>Gunneridae</taxon>
        <taxon>Pentapetalae</taxon>
        <taxon>asterids</taxon>
        <taxon>lamiids</taxon>
        <taxon>Lamiales</taxon>
        <taxon>Orobanchaceae</taxon>
        <taxon>Rehmannieae</taxon>
        <taxon>Rehmannia</taxon>
    </lineage>
</organism>
<feature type="region of interest" description="Disordered" evidence="2">
    <location>
        <begin position="185"/>
        <end position="245"/>
    </location>
</feature>
<gene>
    <name evidence="3" type="ORF">DH2020_003730</name>
</gene>
<evidence type="ECO:0000313" key="3">
    <source>
        <dbReference type="EMBL" id="KAK6160349.1"/>
    </source>
</evidence>
<name>A0ABR0XMF0_REHGL</name>
<keyword evidence="4" id="KW-1185">Reference proteome</keyword>
<protein>
    <submittedName>
        <fullName evidence="3">Uncharacterized protein</fullName>
    </submittedName>
</protein>
<sequence length="439" mass="48710">MVELVPIFLNQKASISELKALLDEERDQRREEREKASLDMKMAIQRVQADATEEIKRVSDGALRREKEQQEMINKLQEDTRQKLVNSDNKVRQLEGQIFQEQQAVANNRKRVEELEQDRKRLRKELEREKLRAFYSTTEEISALFAKQQEQLKAMQRTLEDEENYETTSIDIDLNQVDGNENRSIVRDKDEAHQSNSTAKASSGALRNHGTDQLESSNDEASVTEKHDCTAKSQENGLDTQEVDFTGPQCNAKGAFGSDINGVGTASNSNGDAIGTEQIPDTEGPIFEGCAVETERVLETESPGLQSGKTFDLNKTMQVDNDTSAQEAPEHAEEIHPEPSDHSRSNSLVEAQDPMEDTEGGGTIKTTDLLASEVAGSWACSTAPSVHGENDSPGRSKDDDDEECAVPVHDSSSLVAESQHIPLTKSEADARRNHERSSA</sequence>
<dbReference type="PANTHER" id="PTHR47458:SF1">
    <property type="entry name" value="SMAD_FHA DOMAIN-CONTAINING PROTEIN"/>
    <property type="match status" value="1"/>
</dbReference>
<reference evidence="3 4" key="1">
    <citation type="journal article" date="2021" name="Comput. Struct. Biotechnol. J.">
        <title>De novo genome assembly of the potent medicinal plant Rehmannia glutinosa using nanopore technology.</title>
        <authorList>
            <person name="Ma L."/>
            <person name="Dong C."/>
            <person name="Song C."/>
            <person name="Wang X."/>
            <person name="Zheng X."/>
            <person name="Niu Y."/>
            <person name="Chen S."/>
            <person name="Feng W."/>
        </authorList>
    </citation>
    <scope>NUCLEOTIDE SEQUENCE [LARGE SCALE GENOMIC DNA]</scope>
    <source>
        <strain evidence="3">DH-2019</strain>
    </source>
</reference>
<feature type="compositionally biased region" description="Basic and acidic residues" evidence="2">
    <location>
        <begin position="426"/>
        <end position="439"/>
    </location>
</feature>